<keyword evidence="1" id="KW-1133">Transmembrane helix</keyword>
<reference evidence="2 3" key="1">
    <citation type="journal article" date="2023" name="Life. Sci Alliance">
        <title>Evolutionary insights into 3D genome organization and epigenetic landscape of Vigna mungo.</title>
        <authorList>
            <person name="Junaid A."/>
            <person name="Singh B."/>
            <person name="Bhatia S."/>
        </authorList>
    </citation>
    <scope>NUCLEOTIDE SEQUENCE [LARGE SCALE GENOMIC DNA]</scope>
    <source>
        <strain evidence="2">Urdbean</strain>
    </source>
</reference>
<dbReference type="Proteomes" id="UP001374535">
    <property type="component" value="Chromosome 8"/>
</dbReference>
<gene>
    <name evidence="2" type="ORF">V8G54_025345</name>
</gene>
<feature type="transmembrane region" description="Helical" evidence="1">
    <location>
        <begin position="12"/>
        <end position="36"/>
    </location>
</feature>
<evidence type="ECO:0000313" key="2">
    <source>
        <dbReference type="EMBL" id="WVY99275.1"/>
    </source>
</evidence>
<keyword evidence="1" id="KW-0472">Membrane</keyword>
<name>A0AAQ3MY52_VIGMU</name>
<sequence>MADLKTDTLRTYAYILLYIALSSGQIFFNKVIAYHFKLMHSLLQVYREDRSVLNSKSGFDVMLILLVVVGHFVQSERKCFNLAVSGLWFSWVLSSKEINFPYPLGLTLLHMVFSSVLCFSLTKILKVNDLFLTGYEG</sequence>
<keyword evidence="1" id="KW-0812">Transmembrane</keyword>
<accession>A0AAQ3MY52</accession>
<dbReference type="EMBL" id="CP144693">
    <property type="protein sequence ID" value="WVY99275.1"/>
    <property type="molecule type" value="Genomic_DNA"/>
</dbReference>
<proteinExistence type="predicted"/>
<keyword evidence="3" id="KW-1185">Reference proteome</keyword>
<evidence type="ECO:0000313" key="3">
    <source>
        <dbReference type="Proteomes" id="UP001374535"/>
    </source>
</evidence>
<protein>
    <submittedName>
        <fullName evidence="2">Uncharacterized protein</fullName>
    </submittedName>
</protein>
<evidence type="ECO:0000256" key="1">
    <source>
        <dbReference type="SAM" id="Phobius"/>
    </source>
</evidence>
<organism evidence="2 3">
    <name type="scientific">Vigna mungo</name>
    <name type="common">Black gram</name>
    <name type="synonym">Phaseolus mungo</name>
    <dbReference type="NCBI Taxonomy" id="3915"/>
    <lineage>
        <taxon>Eukaryota</taxon>
        <taxon>Viridiplantae</taxon>
        <taxon>Streptophyta</taxon>
        <taxon>Embryophyta</taxon>
        <taxon>Tracheophyta</taxon>
        <taxon>Spermatophyta</taxon>
        <taxon>Magnoliopsida</taxon>
        <taxon>eudicotyledons</taxon>
        <taxon>Gunneridae</taxon>
        <taxon>Pentapetalae</taxon>
        <taxon>rosids</taxon>
        <taxon>fabids</taxon>
        <taxon>Fabales</taxon>
        <taxon>Fabaceae</taxon>
        <taxon>Papilionoideae</taxon>
        <taxon>50 kb inversion clade</taxon>
        <taxon>NPAAA clade</taxon>
        <taxon>indigoferoid/millettioid clade</taxon>
        <taxon>Phaseoleae</taxon>
        <taxon>Vigna</taxon>
    </lineage>
</organism>
<feature type="transmembrane region" description="Helical" evidence="1">
    <location>
        <begin position="100"/>
        <end position="121"/>
    </location>
</feature>
<dbReference type="AlphaFoldDB" id="A0AAQ3MY52"/>